<dbReference type="Pfam" id="PF07983">
    <property type="entry name" value="X8"/>
    <property type="match status" value="1"/>
</dbReference>
<evidence type="ECO:0000256" key="6">
    <source>
        <dbReference type="ARBA" id="ARBA00023136"/>
    </source>
</evidence>
<reference evidence="12" key="1">
    <citation type="submission" date="2023-03" db="EMBL/GenBank/DDBJ databases">
        <title>Massive genome expansion in bonnet fungi (Mycena s.s.) driven by repeated elements and novel gene families across ecological guilds.</title>
        <authorList>
            <consortium name="Lawrence Berkeley National Laboratory"/>
            <person name="Harder C.B."/>
            <person name="Miyauchi S."/>
            <person name="Viragh M."/>
            <person name="Kuo A."/>
            <person name="Thoen E."/>
            <person name="Andreopoulos B."/>
            <person name="Lu D."/>
            <person name="Skrede I."/>
            <person name="Drula E."/>
            <person name="Henrissat B."/>
            <person name="Morin E."/>
            <person name="Kohler A."/>
            <person name="Barry K."/>
            <person name="LaButti K."/>
            <person name="Morin E."/>
            <person name="Salamov A."/>
            <person name="Lipzen A."/>
            <person name="Mereny Z."/>
            <person name="Hegedus B."/>
            <person name="Baldrian P."/>
            <person name="Stursova M."/>
            <person name="Weitz H."/>
            <person name="Taylor A."/>
            <person name="Grigoriev I.V."/>
            <person name="Nagy L.G."/>
            <person name="Martin F."/>
            <person name="Kauserud H."/>
        </authorList>
    </citation>
    <scope>NUCLEOTIDE SEQUENCE</scope>
    <source>
        <strain evidence="12">CBHHK067</strain>
    </source>
</reference>
<proteinExistence type="inferred from homology"/>
<dbReference type="SUPFAM" id="SSF51445">
    <property type="entry name" value="(Trans)glycosidases"/>
    <property type="match status" value="1"/>
</dbReference>
<keyword evidence="13" id="KW-1185">Reference proteome</keyword>
<comment type="similarity">
    <text evidence="3 10">Belongs to the glycosyl hydrolase 72 family.</text>
</comment>
<dbReference type="GO" id="GO:0005886">
    <property type="term" value="C:plasma membrane"/>
    <property type="evidence" value="ECO:0007669"/>
    <property type="project" value="UniProtKB-SubCell"/>
</dbReference>
<evidence type="ECO:0000313" key="12">
    <source>
        <dbReference type="EMBL" id="KAJ7693693.1"/>
    </source>
</evidence>
<dbReference type="GO" id="GO:0098552">
    <property type="term" value="C:side of membrane"/>
    <property type="evidence" value="ECO:0007669"/>
    <property type="project" value="UniProtKB-KW"/>
</dbReference>
<dbReference type="EC" id="2.4.1.-" evidence="10"/>
<dbReference type="EMBL" id="JARKIE010000045">
    <property type="protein sequence ID" value="KAJ7693693.1"/>
    <property type="molecule type" value="Genomic_DNA"/>
</dbReference>
<dbReference type="GO" id="GO:0042124">
    <property type="term" value="F:1,3-beta-glucanosyltransferase activity"/>
    <property type="evidence" value="ECO:0007669"/>
    <property type="project" value="TreeGrafter"/>
</dbReference>
<evidence type="ECO:0000256" key="1">
    <source>
        <dbReference type="ARBA" id="ARBA00004196"/>
    </source>
</evidence>
<evidence type="ECO:0000313" key="13">
    <source>
        <dbReference type="Proteomes" id="UP001221757"/>
    </source>
</evidence>
<sequence length="555" mass="57155">MIPVYVTTAFLALATTAGAISRVTRTGRYLYTDDGTRFFIKGVAYQPEGLVVASSANAFNEPSTFTDPLADAAGCTRDLPFLQQLGINTIRAYSVDSSLNHDSCMNAFSAAGIYTIIDLALPLNGSIDRDSPAWSTNIQDQYLATVSAFSKYDNVLAYNVGNEVMLVNSTAPAPFVKAAARDIKAYLTSISSSALVGYAAIDGPADFLDPLANYLSCDPSGSNSGSSAIDLFGLNNYEWCGDAPSTTYDGVNSEFAGYNVAAYFSEFGSETCNPGVRVWTETGTLFASPMTDIWSGGLAFSYFPASSSAGQFGMINISSDGTTVTPNEDFNNLVTQYSKISFVNSPSQSSATASSFPACPTLNSSWAASNSLPPTPNDAACLCLEDAMSCQFHTSSSNFSALVGTLIDTACSLLGSSGGTCDDIGSSGTTGVYGRVSMCDPVTKLSYVFSQYFELNGRQASACSFDGNGTVNANAPSETAVAAATSCIPSPSAVFTPSLSATATGQSGSSSGSSDSGSGSSGSASGAVSMIGGNVLFSVGLMAGFTVASAVWTLS</sequence>
<keyword evidence="9 10" id="KW-0449">Lipoprotein</keyword>
<dbReference type="Pfam" id="PF03198">
    <property type="entry name" value="Glyco_hydro_72"/>
    <property type="match status" value="1"/>
</dbReference>
<dbReference type="InterPro" id="IPR012946">
    <property type="entry name" value="X8"/>
</dbReference>
<feature type="signal peptide" evidence="10">
    <location>
        <begin position="1"/>
        <end position="19"/>
    </location>
</feature>
<dbReference type="GO" id="GO:0016787">
    <property type="term" value="F:hydrolase activity"/>
    <property type="evidence" value="ECO:0007669"/>
    <property type="project" value="UniProtKB-KW"/>
</dbReference>
<keyword evidence="12" id="KW-0378">Hydrolase</keyword>
<name>A0AAD7GGE9_MYCRO</name>
<dbReference type="SMART" id="SM00768">
    <property type="entry name" value="X8"/>
    <property type="match status" value="1"/>
</dbReference>
<dbReference type="InterPro" id="IPR017853">
    <property type="entry name" value="GH"/>
</dbReference>
<dbReference type="Gene3D" id="3.20.20.80">
    <property type="entry name" value="Glycosidases"/>
    <property type="match status" value="1"/>
</dbReference>
<gene>
    <name evidence="12" type="ORF">B0H17DRAFT_1059565</name>
</gene>
<organism evidence="12 13">
    <name type="scientific">Mycena rosella</name>
    <name type="common">Pink bonnet</name>
    <name type="synonym">Agaricus rosellus</name>
    <dbReference type="NCBI Taxonomy" id="1033263"/>
    <lineage>
        <taxon>Eukaryota</taxon>
        <taxon>Fungi</taxon>
        <taxon>Dikarya</taxon>
        <taxon>Basidiomycota</taxon>
        <taxon>Agaricomycotina</taxon>
        <taxon>Agaricomycetes</taxon>
        <taxon>Agaricomycetidae</taxon>
        <taxon>Agaricales</taxon>
        <taxon>Marasmiineae</taxon>
        <taxon>Mycenaceae</taxon>
        <taxon>Mycena</taxon>
    </lineage>
</organism>
<keyword evidence="7" id="KW-1015">Disulfide bond</keyword>
<evidence type="ECO:0000256" key="8">
    <source>
        <dbReference type="ARBA" id="ARBA00023180"/>
    </source>
</evidence>
<evidence type="ECO:0000256" key="10">
    <source>
        <dbReference type="RuleBase" id="RU361209"/>
    </source>
</evidence>
<dbReference type="PANTHER" id="PTHR31468:SF2">
    <property type="entry name" value="1,3-BETA-GLUCANOSYLTRANSFERASE GAS1"/>
    <property type="match status" value="1"/>
</dbReference>
<keyword evidence="5 10" id="KW-0732">Signal</keyword>
<evidence type="ECO:0000256" key="5">
    <source>
        <dbReference type="ARBA" id="ARBA00022729"/>
    </source>
</evidence>
<evidence type="ECO:0000256" key="3">
    <source>
        <dbReference type="ARBA" id="ARBA00007528"/>
    </source>
</evidence>
<keyword evidence="8" id="KW-0325">Glycoprotein</keyword>
<evidence type="ECO:0000256" key="9">
    <source>
        <dbReference type="ARBA" id="ARBA00023288"/>
    </source>
</evidence>
<comment type="subcellular location">
    <subcellularLocation>
        <location evidence="1">Cell envelope</location>
    </subcellularLocation>
    <subcellularLocation>
        <location evidence="10">Cell membrane</location>
        <topology evidence="10">Lipid-anchor</topology>
        <topology evidence="10">GPI-anchor</topology>
    </subcellularLocation>
    <subcellularLocation>
        <location evidence="2">Membrane</location>
        <topology evidence="2">Lipid-anchor</topology>
        <topology evidence="2">GPI-anchor</topology>
    </subcellularLocation>
</comment>
<keyword evidence="6 10" id="KW-0472">Membrane</keyword>
<accession>A0AAD7GGE9</accession>
<feature type="domain" description="X8" evidence="11">
    <location>
        <begin position="388"/>
        <end position="489"/>
    </location>
</feature>
<evidence type="ECO:0000256" key="2">
    <source>
        <dbReference type="ARBA" id="ARBA00004589"/>
    </source>
</evidence>
<comment type="function">
    <text evidence="10">Splits internally a 1,3-beta-glucan molecule and transfers the newly generated reducing end (the donor) to the non-reducing end of another 1,3-beta-glucan molecule (the acceptor) forming a 1,3-beta linkage, resulting in the elongation of 1,3-beta-glucan chains in the cell wall.</text>
</comment>
<keyword evidence="10" id="KW-0808">Transferase</keyword>
<dbReference type="InterPro" id="IPR004886">
    <property type="entry name" value="Glucanosyltransferase"/>
</dbReference>
<dbReference type="Proteomes" id="UP001221757">
    <property type="component" value="Unassembled WGS sequence"/>
</dbReference>
<evidence type="ECO:0000256" key="4">
    <source>
        <dbReference type="ARBA" id="ARBA00022622"/>
    </source>
</evidence>
<dbReference type="Gene3D" id="1.20.58.1040">
    <property type="match status" value="1"/>
</dbReference>
<protein>
    <recommendedName>
        <fullName evidence="10">1,3-beta-glucanosyltransferase</fullName>
        <ecNumber evidence="10">2.4.1.-</ecNumber>
    </recommendedName>
</protein>
<evidence type="ECO:0000259" key="11">
    <source>
        <dbReference type="SMART" id="SM00768"/>
    </source>
</evidence>
<dbReference type="GO" id="GO:0071970">
    <property type="term" value="P:fungal-type cell wall (1-&gt;3)-beta-D-glucan biosynthetic process"/>
    <property type="evidence" value="ECO:0007669"/>
    <property type="project" value="TreeGrafter"/>
</dbReference>
<keyword evidence="4 10" id="KW-0336">GPI-anchor</keyword>
<feature type="chain" id="PRO_5041773610" description="1,3-beta-glucanosyltransferase" evidence="10">
    <location>
        <begin position="20"/>
        <end position="555"/>
    </location>
</feature>
<dbReference type="PANTHER" id="PTHR31468">
    <property type="entry name" value="1,3-BETA-GLUCANOSYLTRANSFERASE GAS1"/>
    <property type="match status" value="1"/>
</dbReference>
<dbReference type="AlphaFoldDB" id="A0AAD7GGE9"/>
<evidence type="ECO:0000256" key="7">
    <source>
        <dbReference type="ARBA" id="ARBA00023157"/>
    </source>
</evidence>
<dbReference type="GO" id="GO:0031505">
    <property type="term" value="P:fungal-type cell wall organization"/>
    <property type="evidence" value="ECO:0007669"/>
    <property type="project" value="TreeGrafter"/>
</dbReference>
<comment type="caution">
    <text evidence="12">The sequence shown here is derived from an EMBL/GenBank/DDBJ whole genome shotgun (WGS) entry which is preliminary data.</text>
</comment>